<protein>
    <submittedName>
        <fullName evidence="4">Ankyrin repeat-containing domain protein</fullName>
    </submittedName>
</protein>
<dbReference type="InterPro" id="IPR027417">
    <property type="entry name" value="P-loop_NTPase"/>
</dbReference>
<feature type="repeat" description="ANK" evidence="2">
    <location>
        <begin position="765"/>
        <end position="797"/>
    </location>
</feature>
<dbReference type="SUPFAM" id="SSF48403">
    <property type="entry name" value="Ankyrin repeat"/>
    <property type="match status" value="1"/>
</dbReference>
<feature type="repeat" description="ANK" evidence="2">
    <location>
        <begin position="1022"/>
        <end position="1054"/>
    </location>
</feature>
<keyword evidence="1" id="KW-0677">Repeat</keyword>
<dbReference type="Pfam" id="PF24883">
    <property type="entry name" value="NPHP3_N"/>
    <property type="match status" value="1"/>
</dbReference>
<feature type="repeat" description="ANK" evidence="2">
    <location>
        <begin position="694"/>
        <end position="726"/>
    </location>
</feature>
<dbReference type="Gene3D" id="1.25.40.20">
    <property type="entry name" value="Ankyrin repeat-containing domain"/>
    <property type="match status" value="3"/>
</dbReference>
<dbReference type="InterPro" id="IPR007111">
    <property type="entry name" value="NACHT_NTPase"/>
</dbReference>
<feature type="repeat" description="ANK" evidence="2">
    <location>
        <begin position="902"/>
        <end position="934"/>
    </location>
</feature>
<dbReference type="EMBL" id="AZHB01000002">
    <property type="protein sequence ID" value="OAA72510.1"/>
    <property type="molecule type" value="Genomic_DNA"/>
</dbReference>
<dbReference type="PROSITE" id="PS50088">
    <property type="entry name" value="ANK_REPEAT"/>
    <property type="match status" value="4"/>
</dbReference>
<dbReference type="InterPro" id="IPR036770">
    <property type="entry name" value="Ankyrin_rpt-contain_sf"/>
</dbReference>
<dbReference type="AlphaFoldDB" id="A0A168DEH5"/>
<organism evidence="4 5">
    <name type="scientific">Cordyceps fumosorosea (strain ARSEF 2679)</name>
    <name type="common">Isaria fumosorosea</name>
    <dbReference type="NCBI Taxonomy" id="1081104"/>
    <lineage>
        <taxon>Eukaryota</taxon>
        <taxon>Fungi</taxon>
        <taxon>Dikarya</taxon>
        <taxon>Ascomycota</taxon>
        <taxon>Pezizomycotina</taxon>
        <taxon>Sordariomycetes</taxon>
        <taxon>Hypocreomycetidae</taxon>
        <taxon>Hypocreales</taxon>
        <taxon>Cordycipitaceae</taxon>
        <taxon>Cordyceps</taxon>
    </lineage>
</organism>
<dbReference type="PANTHER" id="PTHR10039:SF5">
    <property type="entry name" value="NACHT DOMAIN-CONTAINING PROTEIN"/>
    <property type="match status" value="1"/>
</dbReference>
<sequence>MRLLESLENPAMNGKTITKQSASTCQWLLKASEYDEWLNAEISKDNRDFLWIKGHPGTGKSTLMKFLSKTLKARRKKGNAVISFFFHARGVELAKSTVGMYRSLLKQLLHALPRLQGILDSFDMSQQSKETPDWNLADLKSLFKKAIAQLGDSSLIILIDALDECEESQIRDMVKFLLCVGQKAQNKGIVLRICFASRFYPNISINEQRGIDLDLTSHVGHGQDMKTYINNELEGTIQEPETLQTISDSLMEKAQGVFLWLQLVVPRVVRAFDHGRLEDVELLIQKTPGKLYEVFKQMIEREPKPSAELLLCLQWILFARQPLSPAQLRDAILSGSRTKTPESAWFYSIHNKKKEFREAIIDKFIIDSSKGLAETIESGGEKIVQFIHESVRNFLLESAYWAGCLKDYWPGFLQNFKGKSHNTLKQCCTRYIRLSAPRVDSCTVYDPKKDEMFRNDAMYKFPLLEYVVGNILHHADTAEGSGVDQEAFVCEAEGSGVDQEAFVCEAEGSGASQEASVHEADGTAVSQEASVHEADGTAVSQDLCVGEGFPRCEWIKLQRLLSIYDSRRHVSSARLLYILSEHNAANLINRHPCKSNGFEQGDERYCMPLLAAVFAESHQARGALMRAYANAIMDARRHKLHAICDKFLAGEKKRRPRLTISTLRRKSVLCNVFLAGDESLYNFAVASDLSLEDDGWEALESAAKAGNEDMFNLLLELGADSKKPHNKFALKFSGRTLLWAVKKLWHNGVVRLLRSHADIEYSEEDWLTPLLCAAKQGEPRMVGLLLQFRANSRARDRCYWTPLMWAARLGHQAAVEILLCARASLRHQTAAGEPYQNDNSSITALWCAICQWLHKPRQVLPSSAPQEMDSNSTFSHDDSLMHEIRRVVLINERADVSGPNYAGITPLLVAVFVGDEELARLLIDKGADINWRDQKGATLLMYASFLQPNERLWPRNLIGDIREPTHAMQEGFAKLLIDKKADVNASDADGKTVLMHAVLYGNQWDLQLLLRCDAKVNTSTADGETALTYAVRARNHEALDWLLHSQADTDATTQNRHKALSIARAAGNQEAARLIETYTPGTQYYRDFHHRRSIMLLPSRTKLGGTLN</sequence>
<dbReference type="PROSITE" id="PS50837">
    <property type="entry name" value="NACHT"/>
    <property type="match status" value="1"/>
</dbReference>
<dbReference type="OrthoDB" id="194358at2759"/>
<name>A0A168DEH5_CORFA</name>
<dbReference type="GeneID" id="30017875"/>
<gene>
    <name evidence="4" type="ORF">ISF_01583</name>
</gene>
<dbReference type="RefSeq" id="XP_018707956.1">
    <property type="nucleotide sequence ID" value="XM_018845190.1"/>
</dbReference>
<dbReference type="SUPFAM" id="SSF52540">
    <property type="entry name" value="P-loop containing nucleoside triphosphate hydrolases"/>
    <property type="match status" value="1"/>
</dbReference>
<dbReference type="SMART" id="SM00248">
    <property type="entry name" value="ANK"/>
    <property type="match status" value="7"/>
</dbReference>
<comment type="caution">
    <text evidence="4">The sequence shown here is derived from an EMBL/GenBank/DDBJ whole genome shotgun (WGS) entry which is preliminary data.</text>
</comment>
<evidence type="ECO:0000313" key="5">
    <source>
        <dbReference type="Proteomes" id="UP000076744"/>
    </source>
</evidence>
<dbReference type="InterPro" id="IPR002110">
    <property type="entry name" value="Ankyrin_rpt"/>
</dbReference>
<evidence type="ECO:0000256" key="2">
    <source>
        <dbReference type="PROSITE-ProRule" id="PRU00023"/>
    </source>
</evidence>
<evidence type="ECO:0000313" key="4">
    <source>
        <dbReference type="EMBL" id="OAA72510.1"/>
    </source>
</evidence>
<dbReference type="PANTHER" id="PTHR10039">
    <property type="entry name" value="AMELOGENIN"/>
    <property type="match status" value="1"/>
</dbReference>
<dbReference type="Gene3D" id="3.40.50.300">
    <property type="entry name" value="P-loop containing nucleotide triphosphate hydrolases"/>
    <property type="match status" value="1"/>
</dbReference>
<reference evidence="4 5" key="1">
    <citation type="journal article" date="2016" name="Genome Biol. Evol.">
        <title>Divergent and convergent evolution of fungal pathogenicity.</title>
        <authorList>
            <person name="Shang Y."/>
            <person name="Xiao G."/>
            <person name="Zheng P."/>
            <person name="Cen K."/>
            <person name="Zhan S."/>
            <person name="Wang C."/>
        </authorList>
    </citation>
    <scope>NUCLEOTIDE SEQUENCE [LARGE SCALE GENOMIC DNA]</scope>
    <source>
        <strain evidence="4 5">ARSEF 2679</strain>
    </source>
</reference>
<dbReference type="Pfam" id="PF00023">
    <property type="entry name" value="Ank"/>
    <property type="match status" value="1"/>
</dbReference>
<evidence type="ECO:0000259" key="3">
    <source>
        <dbReference type="PROSITE" id="PS50837"/>
    </source>
</evidence>
<dbReference type="STRING" id="1081104.A0A168DEH5"/>
<evidence type="ECO:0000256" key="1">
    <source>
        <dbReference type="ARBA" id="ARBA00022737"/>
    </source>
</evidence>
<dbReference type="Proteomes" id="UP000076744">
    <property type="component" value="Unassembled WGS sequence"/>
</dbReference>
<keyword evidence="5" id="KW-1185">Reference proteome</keyword>
<keyword evidence="2" id="KW-0040">ANK repeat</keyword>
<accession>A0A168DEH5</accession>
<dbReference type="InterPro" id="IPR056884">
    <property type="entry name" value="NPHP3-like_N"/>
</dbReference>
<dbReference type="PROSITE" id="PS50297">
    <property type="entry name" value="ANK_REP_REGION"/>
    <property type="match status" value="2"/>
</dbReference>
<proteinExistence type="predicted"/>
<feature type="domain" description="NACHT" evidence="3">
    <location>
        <begin position="48"/>
        <end position="164"/>
    </location>
</feature>
<dbReference type="Pfam" id="PF12796">
    <property type="entry name" value="Ank_2"/>
    <property type="match status" value="2"/>
</dbReference>